<evidence type="ECO:0000313" key="8">
    <source>
        <dbReference type="Proteomes" id="UP000295172"/>
    </source>
</evidence>
<dbReference type="OrthoDB" id="3175972at2"/>
<dbReference type="Pfam" id="PF01810">
    <property type="entry name" value="LysE"/>
    <property type="match status" value="1"/>
</dbReference>
<dbReference type="GO" id="GO:0005886">
    <property type="term" value="C:plasma membrane"/>
    <property type="evidence" value="ECO:0007669"/>
    <property type="project" value="UniProtKB-SubCell"/>
</dbReference>
<keyword evidence="2" id="KW-1003">Cell membrane</keyword>
<dbReference type="Proteomes" id="UP000295172">
    <property type="component" value="Unassembled WGS sequence"/>
</dbReference>
<feature type="transmembrane region" description="Helical" evidence="6">
    <location>
        <begin position="61"/>
        <end position="86"/>
    </location>
</feature>
<accession>A0A4R4WWC8</accession>
<proteinExistence type="predicted"/>
<evidence type="ECO:0000256" key="1">
    <source>
        <dbReference type="ARBA" id="ARBA00004651"/>
    </source>
</evidence>
<gene>
    <name evidence="7" type="ORF">E1218_19950</name>
</gene>
<evidence type="ECO:0000313" key="7">
    <source>
        <dbReference type="EMBL" id="TDD22069.1"/>
    </source>
</evidence>
<dbReference type="EMBL" id="SMKR01000085">
    <property type="protein sequence ID" value="TDD22069.1"/>
    <property type="molecule type" value="Genomic_DNA"/>
</dbReference>
<evidence type="ECO:0000256" key="5">
    <source>
        <dbReference type="ARBA" id="ARBA00023136"/>
    </source>
</evidence>
<feature type="transmembrane region" description="Helical" evidence="6">
    <location>
        <begin position="20"/>
        <end position="40"/>
    </location>
</feature>
<evidence type="ECO:0000256" key="4">
    <source>
        <dbReference type="ARBA" id="ARBA00022989"/>
    </source>
</evidence>
<sequence>MRGRRSAPARQRQPRKGTHVLVSGEAVLGIALVELGLVIVPGPNMIYLVSRSVAQGRRAGLISLAGVGIGFLVYLLAASAGLATLFALVPEIYTTLKLAGAAYLLWLAWNAFRPGGSSVFATQELEPDGPRKLFGMGLLTCLLNPKIAILYISLLPQFLDPGRGHLGTQSLILGLVQLAVGVAVNAILVVTAGSVAVFLSRRPTWMRIHRYLTGTALAVFAVRLATDRAKPLATH</sequence>
<dbReference type="PANTHER" id="PTHR30086">
    <property type="entry name" value="ARGININE EXPORTER PROTEIN ARGO"/>
    <property type="match status" value="1"/>
</dbReference>
<feature type="transmembrane region" description="Helical" evidence="6">
    <location>
        <begin position="172"/>
        <end position="199"/>
    </location>
</feature>
<dbReference type="InterPro" id="IPR001123">
    <property type="entry name" value="LeuE-type"/>
</dbReference>
<organism evidence="7 8">
    <name type="scientific">Kribbella turkmenica</name>
    <dbReference type="NCBI Taxonomy" id="2530375"/>
    <lineage>
        <taxon>Bacteria</taxon>
        <taxon>Bacillati</taxon>
        <taxon>Actinomycetota</taxon>
        <taxon>Actinomycetes</taxon>
        <taxon>Propionibacteriales</taxon>
        <taxon>Kribbellaceae</taxon>
        <taxon>Kribbella</taxon>
    </lineage>
</organism>
<dbReference type="GO" id="GO:0015171">
    <property type="term" value="F:amino acid transmembrane transporter activity"/>
    <property type="evidence" value="ECO:0007669"/>
    <property type="project" value="TreeGrafter"/>
</dbReference>
<feature type="transmembrane region" description="Helical" evidence="6">
    <location>
        <begin position="133"/>
        <end position="152"/>
    </location>
</feature>
<protein>
    <submittedName>
        <fullName evidence="7">LysE family translocator</fullName>
    </submittedName>
</protein>
<evidence type="ECO:0000256" key="2">
    <source>
        <dbReference type="ARBA" id="ARBA00022475"/>
    </source>
</evidence>
<keyword evidence="3 6" id="KW-0812">Transmembrane</keyword>
<comment type="subcellular location">
    <subcellularLocation>
        <location evidence="1">Cell membrane</location>
        <topology evidence="1">Multi-pass membrane protein</topology>
    </subcellularLocation>
</comment>
<keyword evidence="5 6" id="KW-0472">Membrane</keyword>
<dbReference type="PANTHER" id="PTHR30086:SF20">
    <property type="entry name" value="ARGININE EXPORTER PROTEIN ARGO-RELATED"/>
    <property type="match status" value="1"/>
</dbReference>
<keyword evidence="8" id="KW-1185">Reference proteome</keyword>
<dbReference type="AlphaFoldDB" id="A0A4R4WWC8"/>
<evidence type="ECO:0000256" key="6">
    <source>
        <dbReference type="SAM" id="Phobius"/>
    </source>
</evidence>
<reference evidence="7 8" key="1">
    <citation type="submission" date="2019-02" db="EMBL/GenBank/DDBJ databases">
        <title>Draft genome sequences of novel Actinobacteria.</title>
        <authorList>
            <person name="Sahin N."/>
            <person name="Ay H."/>
            <person name="Saygin H."/>
        </authorList>
    </citation>
    <scope>NUCLEOTIDE SEQUENCE [LARGE SCALE GENOMIC DNA]</scope>
    <source>
        <strain evidence="7 8">16K104</strain>
    </source>
</reference>
<name>A0A4R4WWC8_9ACTN</name>
<evidence type="ECO:0000256" key="3">
    <source>
        <dbReference type="ARBA" id="ARBA00022692"/>
    </source>
</evidence>
<dbReference type="PIRSF" id="PIRSF006324">
    <property type="entry name" value="LeuE"/>
    <property type="match status" value="1"/>
</dbReference>
<keyword evidence="4 6" id="KW-1133">Transmembrane helix</keyword>
<comment type="caution">
    <text evidence="7">The sequence shown here is derived from an EMBL/GenBank/DDBJ whole genome shotgun (WGS) entry which is preliminary data.</text>
</comment>